<keyword evidence="4" id="KW-0443">Lipid metabolism</keyword>
<protein>
    <recommendedName>
        <fullName evidence="8">L-ornithine N(alpha)-acyltransferase</fullName>
        <ecNumber evidence="7">2.3.2.30</ecNumber>
    </recommendedName>
</protein>
<comment type="pathway">
    <text evidence="1">Lipid metabolism.</text>
</comment>
<evidence type="ECO:0000256" key="8">
    <source>
        <dbReference type="ARBA" id="ARBA00039866"/>
    </source>
</evidence>
<evidence type="ECO:0000256" key="10">
    <source>
        <dbReference type="ARBA" id="ARBA00047785"/>
    </source>
</evidence>
<dbReference type="AlphaFoldDB" id="A0A4R3K0K6"/>
<gene>
    <name evidence="11" type="ORF">EDC61_10264</name>
</gene>
<dbReference type="PANTHER" id="PTHR37323:SF1">
    <property type="entry name" value="L-ORNITHINE N(ALPHA)-ACYLTRANSFERASE"/>
    <property type="match status" value="1"/>
</dbReference>
<comment type="caution">
    <text evidence="11">The sequence shown here is derived from an EMBL/GenBank/DDBJ whole genome shotgun (WGS) entry which is preliminary data.</text>
</comment>
<dbReference type="Gene3D" id="3.40.630.30">
    <property type="match status" value="1"/>
</dbReference>
<dbReference type="RefSeq" id="WP_126458430.1">
    <property type="nucleotide sequence ID" value="NZ_AP018721.1"/>
</dbReference>
<organism evidence="11 12">
    <name type="scientific">Sulfuritortus calidifontis</name>
    <dbReference type="NCBI Taxonomy" id="1914471"/>
    <lineage>
        <taxon>Bacteria</taxon>
        <taxon>Pseudomonadati</taxon>
        <taxon>Pseudomonadota</taxon>
        <taxon>Betaproteobacteria</taxon>
        <taxon>Nitrosomonadales</taxon>
        <taxon>Thiobacillaceae</taxon>
        <taxon>Sulfuritortus</taxon>
    </lineage>
</organism>
<comment type="similarity">
    <text evidence="6">Belongs to the acetyltransferase family. OlsB subfamily.</text>
</comment>
<accession>A0A4R3K0K6</accession>
<evidence type="ECO:0000256" key="1">
    <source>
        <dbReference type="ARBA" id="ARBA00005189"/>
    </source>
</evidence>
<keyword evidence="3 11" id="KW-0808">Transferase</keyword>
<reference evidence="11 12" key="1">
    <citation type="submission" date="2019-03" db="EMBL/GenBank/DDBJ databases">
        <title>Genomic Encyclopedia of Type Strains, Phase IV (KMG-IV): sequencing the most valuable type-strain genomes for metagenomic binning, comparative biology and taxonomic classification.</title>
        <authorList>
            <person name="Goeker M."/>
        </authorList>
    </citation>
    <scope>NUCLEOTIDE SEQUENCE [LARGE SCALE GENOMIC DNA]</scope>
    <source>
        <strain evidence="11 12">DSM 103923</strain>
    </source>
</reference>
<dbReference type="Pfam" id="PF13444">
    <property type="entry name" value="Acetyltransf_5"/>
    <property type="match status" value="1"/>
</dbReference>
<keyword evidence="2" id="KW-0444">Lipid biosynthesis</keyword>
<evidence type="ECO:0000256" key="7">
    <source>
        <dbReference type="ARBA" id="ARBA00039058"/>
    </source>
</evidence>
<dbReference type="GO" id="GO:0006629">
    <property type="term" value="P:lipid metabolic process"/>
    <property type="evidence" value="ECO:0007669"/>
    <property type="project" value="UniProtKB-KW"/>
</dbReference>
<keyword evidence="5 11" id="KW-0012">Acyltransferase</keyword>
<comment type="catalytic activity">
    <reaction evidence="10">
        <text>a (3R)-hydroxyacyl-[ACP] + L-ornithine = a lyso-ornithine lipid + holo-[ACP] + H(+)</text>
        <dbReference type="Rhea" id="RHEA:20633"/>
        <dbReference type="Rhea" id="RHEA-COMP:9685"/>
        <dbReference type="Rhea" id="RHEA-COMP:9945"/>
        <dbReference type="ChEBI" id="CHEBI:15378"/>
        <dbReference type="ChEBI" id="CHEBI:46911"/>
        <dbReference type="ChEBI" id="CHEBI:64479"/>
        <dbReference type="ChEBI" id="CHEBI:78827"/>
        <dbReference type="ChEBI" id="CHEBI:138482"/>
        <dbReference type="EC" id="2.3.2.30"/>
    </reaction>
    <physiologicalReaction direction="left-to-right" evidence="10">
        <dbReference type="Rhea" id="RHEA:20634"/>
    </physiologicalReaction>
</comment>
<dbReference type="SUPFAM" id="SSF55729">
    <property type="entry name" value="Acyl-CoA N-acyltransferases (Nat)"/>
    <property type="match status" value="1"/>
</dbReference>
<sequence length="249" mass="27726">MLQERVEAGGRVKRHYQVGLADSPEAVREAQRLRYKVFAEEMGARLSTVEPGLDIDFYDPHCQHLLVRDADTGEVVGTYRILSPEAAKRIGSYYTEQEFDLTRLQHLRGRMVELGRSCVHADHRSGGVIALLWAGLAEYMLQHGYDYLIGCASIGMADGGHNAAGIWHTLKDKHLSPVEWRVTPRCPLPLESLETTAAPVVPPLIKGYLRAGAYICGEPAWDPDFNTADLPILLSMKSVNGSYARHFLK</sequence>
<comment type="function">
    <text evidence="9">Catalyzes the first step in the biosynthesis of ornithine lipids, which are phosphorus-free membrane lipids. Catalyzes the 3-hydroxyacyl-acyl carrier protein-dependent acylation of ornithine to form lyso-ornithine lipid (LOL).</text>
</comment>
<dbReference type="Proteomes" id="UP000295135">
    <property type="component" value="Unassembled WGS sequence"/>
</dbReference>
<evidence type="ECO:0000256" key="5">
    <source>
        <dbReference type="ARBA" id="ARBA00023315"/>
    </source>
</evidence>
<keyword evidence="12" id="KW-1185">Reference proteome</keyword>
<evidence type="ECO:0000256" key="2">
    <source>
        <dbReference type="ARBA" id="ARBA00022516"/>
    </source>
</evidence>
<dbReference type="EMBL" id="SLZY01000002">
    <property type="protein sequence ID" value="TCS73295.1"/>
    <property type="molecule type" value="Genomic_DNA"/>
</dbReference>
<evidence type="ECO:0000256" key="9">
    <source>
        <dbReference type="ARBA" id="ARBA00045724"/>
    </source>
</evidence>
<dbReference type="GO" id="GO:0043810">
    <property type="term" value="F:ornithine-acyl [acyl carrier protein] N-acyltransferase activity"/>
    <property type="evidence" value="ECO:0007669"/>
    <property type="project" value="UniProtKB-EC"/>
</dbReference>
<dbReference type="EC" id="2.3.2.30" evidence="7"/>
<name>A0A4R3K0K6_9PROT</name>
<dbReference type="InterPro" id="IPR052351">
    <property type="entry name" value="Ornithine_N-alpha-AT"/>
</dbReference>
<evidence type="ECO:0000256" key="3">
    <source>
        <dbReference type="ARBA" id="ARBA00022679"/>
    </source>
</evidence>
<proteinExistence type="inferred from homology"/>
<dbReference type="PANTHER" id="PTHR37323">
    <property type="entry name" value="GCN5-RELATED N-ACETYLTRANSFERASE"/>
    <property type="match status" value="1"/>
</dbReference>
<evidence type="ECO:0000313" key="12">
    <source>
        <dbReference type="Proteomes" id="UP000295135"/>
    </source>
</evidence>
<evidence type="ECO:0000256" key="4">
    <source>
        <dbReference type="ARBA" id="ARBA00023098"/>
    </source>
</evidence>
<dbReference type="OrthoDB" id="9787072at2"/>
<dbReference type="InterPro" id="IPR016181">
    <property type="entry name" value="Acyl_CoA_acyltransferase"/>
</dbReference>
<evidence type="ECO:0000313" key="11">
    <source>
        <dbReference type="EMBL" id="TCS73295.1"/>
    </source>
</evidence>
<evidence type="ECO:0000256" key="6">
    <source>
        <dbReference type="ARBA" id="ARBA00038095"/>
    </source>
</evidence>